<dbReference type="Proteomes" id="UP000070133">
    <property type="component" value="Unassembled WGS sequence"/>
</dbReference>
<feature type="domain" description="Zn(2)-C6 fungal-type" evidence="10">
    <location>
        <begin position="22"/>
        <end position="52"/>
    </location>
</feature>
<dbReference type="SUPFAM" id="SSF57667">
    <property type="entry name" value="beta-beta-alpha zinc fingers"/>
    <property type="match status" value="1"/>
</dbReference>
<dbReference type="Gene3D" id="3.30.160.60">
    <property type="entry name" value="Classic Zinc Finger"/>
    <property type="match status" value="2"/>
</dbReference>
<protein>
    <recommendedName>
        <fullName evidence="14">Zn(2)-C6 fungal-type domain-containing protein</fullName>
    </recommendedName>
</protein>
<evidence type="ECO:0000259" key="10">
    <source>
        <dbReference type="PROSITE" id="PS50048"/>
    </source>
</evidence>
<proteinExistence type="predicted"/>
<keyword evidence="5" id="KW-0805">Transcription regulation</keyword>
<dbReference type="Pfam" id="PF00096">
    <property type="entry name" value="zf-C2H2"/>
    <property type="match status" value="2"/>
</dbReference>
<evidence type="ECO:0000256" key="1">
    <source>
        <dbReference type="ARBA" id="ARBA00022723"/>
    </source>
</evidence>
<dbReference type="InterPro" id="IPR036864">
    <property type="entry name" value="Zn2-C6_fun-type_DNA-bd_sf"/>
</dbReference>
<dbReference type="InterPro" id="IPR001138">
    <property type="entry name" value="Zn2Cys6_DnaBD"/>
</dbReference>
<sequence length="300" mass="33521">MSHTILAANENDGTTRRRLHGACIACRKRKIRCTRERPACTECRKSAKDCVYDSMTTEEAGLPPSSSTIDSPTISTDGQRIPESLRSKACDRCRAKKNRCSGQVPECTACVERGIPCVYASDKRKQRSTNEVELELDASARKKKKQKTASSPAPPTLQILLPYNPPYTSPAPSSEPRIQASSTYKQKPNSETSPCHTQGNLPRTAPHPHPRHEINDPNPAKTRPFPCLECGKRFRRREHLQRHGTIHSGLKSFACGFLGCAKAFYRSDELLRHSRTHDGRRAKTDFKNFVEQLERAAGVV</sequence>
<dbReference type="PROSITE" id="PS50048">
    <property type="entry name" value="ZN2_CY6_FUNGAL_2"/>
    <property type="match status" value="2"/>
</dbReference>
<organism evidence="12 13">
    <name type="scientific">Pseudocercospora eumusae</name>
    <dbReference type="NCBI Taxonomy" id="321146"/>
    <lineage>
        <taxon>Eukaryota</taxon>
        <taxon>Fungi</taxon>
        <taxon>Dikarya</taxon>
        <taxon>Ascomycota</taxon>
        <taxon>Pezizomycotina</taxon>
        <taxon>Dothideomycetes</taxon>
        <taxon>Dothideomycetidae</taxon>
        <taxon>Mycosphaerellales</taxon>
        <taxon>Mycosphaerellaceae</taxon>
        <taxon>Pseudocercospora</taxon>
    </lineage>
</organism>
<dbReference type="PANTHER" id="PTHR47660:SF2">
    <property type="entry name" value="TRANSCRIPTION FACTOR WITH C2H2 AND ZN(2)-CYS(6) DNA BINDING DOMAIN (EUROFUNG)"/>
    <property type="match status" value="1"/>
</dbReference>
<dbReference type="EMBL" id="LFZN01000396">
    <property type="protein sequence ID" value="KXS93724.1"/>
    <property type="molecule type" value="Genomic_DNA"/>
</dbReference>
<evidence type="ECO:0000256" key="7">
    <source>
        <dbReference type="ARBA" id="ARBA00023242"/>
    </source>
</evidence>
<dbReference type="FunFam" id="3.30.160.60:FF:000706">
    <property type="entry name" value="Zinc finger protein"/>
    <property type="match status" value="1"/>
</dbReference>
<keyword evidence="13" id="KW-1185">Reference proteome</keyword>
<feature type="compositionally biased region" description="Polar residues" evidence="9">
    <location>
        <begin position="179"/>
        <end position="201"/>
    </location>
</feature>
<accession>A0A139GU55</accession>
<evidence type="ECO:0000259" key="11">
    <source>
        <dbReference type="PROSITE" id="PS50157"/>
    </source>
</evidence>
<evidence type="ECO:0000256" key="2">
    <source>
        <dbReference type="ARBA" id="ARBA00022737"/>
    </source>
</evidence>
<dbReference type="OrthoDB" id="3946596at2759"/>
<evidence type="ECO:0000256" key="9">
    <source>
        <dbReference type="SAM" id="MobiDB-lite"/>
    </source>
</evidence>
<dbReference type="STRING" id="321146.A0A139GU55"/>
<keyword evidence="1" id="KW-0479">Metal-binding</keyword>
<dbReference type="InterPro" id="IPR013087">
    <property type="entry name" value="Znf_C2H2_type"/>
</dbReference>
<evidence type="ECO:0008006" key="14">
    <source>
        <dbReference type="Google" id="ProtNLM"/>
    </source>
</evidence>
<feature type="domain" description="C2H2-type" evidence="11">
    <location>
        <begin position="225"/>
        <end position="252"/>
    </location>
</feature>
<feature type="region of interest" description="Disordered" evidence="9">
    <location>
        <begin position="57"/>
        <end position="79"/>
    </location>
</feature>
<keyword evidence="2" id="KW-0677">Repeat</keyword>
<keyword evidence="7" id="KW-0539">Nucleus</keyword>
<dbReference type="PROSITE" id="PS00463">
    <property type="entry name" value="ZN2_CY6_FUNGAL_1"/>
    <property type="match status" value="2"/>
</dbReference>
<dbReference type="PROSITE" id="PS00028">
    <property type="entry name" value="ZINC_FINGER_C2H2_1"/>
    <property type="match status" value="2"/>
</dbReference>
<feature type="domain" description="Zn(2)-C6 fungal-type" evidence="10">
    <location>
        <begin position="89"/>
        <end position="119"/>
    </location>
</feature>
<dbReference type="SMART" id="SM00355">
    <property type="entry name" value="ZnF_C2H2"/>
    <property type="match status" value="2"/>
</dbReference>
<dbReference type="Gene3D" id="4.10.240.10">
    <property type="entry name" value="Zn(2)-C6 fungal-type DNA-binding domain"/>
    <property type="match status" value="2"/>
</dbReference>
<comment type="caution">
    <text evidence="12">The sequence shown here is derived from an EMBL/GenBank/DDBJ whole genome shotgun (WGS) entry which is preliminary data.</text>
</comment>
<feature type="domain" description="C2H2-type" evidence="11">
    <location>
        <begin position="253"/>
        <end position="282"/>
    </location>
</feature>
<evidence type="ECO:0000256" key="6">
    <source>
        <dbReference type="ARBA" id="ARBA00023163"/>
    </source>
</evidence>
<evidence type="ECO:0000256" key="3">
    <source>
        <dbReference type="ARBA" id="ARBA00022771"/>
    </source>
</evidence>
<evidence type="ECO:0000256" key="4">
    <source>
        <dbReference type="ARBA" id="ARBA00022833"/>
    </source>
</evidence>
<dbReference type="GO" id="GO:0000981">
    <property type="term" value="F:DNA-binding transcription factor activity, RNA polymerase II-specific"/>
    <property type="evidence" value="ECO:0007669"/>
    <property type="project" value="InterPro"/>
</dbReference>
<dbReference type="SUPFAM" id="SSF57701">
    <property type="entry name" value="Zn2/Cys6 DNA-binding domain"/>
    <property type="match status" value="2"/>
</dbReference>
<dbReference type="CDD" id="cd00067">
    <property type="entry name" value="GAL4"/>
    <property type="match status" value="2"/>
</dbReference>
<reference evidence="12 13" key="1">
    <citation type="submission" date="2015-07" db="EMBL/GenBank/DDBJ databases">
        <title>Comparative genomics of the Sigatoka disease complex on banana suggests a link between parallel evolutionary changes in Pseudocercospora fijiensis and Pseudocercospora eumusae and increased virulence on the banana host.</title>
        <authorList>
            <person name="Chang T.-C."/>
            <person name="Salvucci A."/>
            <person name="Crous P.W."/>
            <person name="Stergiopoulos I."/>
        </authorList>
    </citation>
    <scope>NUCLEOTIDE SEQUENCE [LARGE SCALE GENOMIC DNA]</scope>
    <source>
        <strain evidence="12 13">CBS 114824</strain>
    </source>
</reference>
<evidence type="ECO:0000313" key="13">
    <source>
        <dbReference type="Proteomes" id="UP000070133"/>
    </source>
</evidence>
<dbReference type="GO" id="GO:0008270">
    <property type="term" value="F:zinc ion binding"/>
    <property type="evidence" value="ECO:0007669"/>
    <property type="project" value="UniProtKB-KW"/>
</dbReference>
<dbReference type="PROSITE" id="PS50157">
    <property type="entry name" value="ZINC_FINGER_C2H2_2"/>
    <property type="match status" value="2"/>
</dbReference>
<feature type="compositionally biased region" description="Low complexity" evidence="9">
    <location>
        <begin position="63"/>
        <end position="77"/>
    </location>
</feature>
<dbReference type="Pfam" id="PF00172">
    <property type="entry name" value="Zn_clus"/>
    <property type="match status" value="2"/>
</dbReference>
<feature type="region of interest" description="Disordered" evidence="9">
    <location>
        <begin position="123"/>
        <end position="222"/>
    </location>
</feature>
<dbReference type="SMART" id="SM00066">
    <property type="entry name" value="GAL4"/>
    <property type="match status" value="2"/>
</dbReference>
<evidence type="ECO:0000313" key="12">
    <source>
        <dbReference type="EMBL" id="KXS93724.1"/>
    </source>
</evidence>
<name>A0A139GU55_9PEZI</name>
<keyword evidence="6" id="KW-0804">Transcription</keyword>
<evidence type="ECO:0000256" key="5">
    <source>
        <dbReference type="ARBA" id="ARBA00023015"/>
    </source>
</evidence>
<dbReference type="AlphaFoldDB" id="A0A139GU55"/>
<keyword evidence="4" id="KW-0862">Zinc</keyword>
<dbReference type="InterPro" id="IPR036236">
    <property type="entry name" value="Znf_C2H2_sf"/>
</dbReference>
<dbReference type="PANTHER" id="PTHR47660">
    <property type="entry name" value="TRANSCRIPTION FACTOR WITH C2H2 AND ZN(2)-CYS(6) DNA BINDING DOMAIN (EUROFUNG)-RELATED-RELATED"/>
    <property type="match status" value="1"/>
</dbReference>
<keyword evidence="3 8" id="KW-0863">Zinc-finger</keyword>
<gene>
    <name evidence="12" type="ORF">AC578_9496</name>
</gene>
<evidence type="ECO:0000256" key="8">
    <source>
        <dbReference type="PROSITE-ProRule" id="PRU00042"/>
    </source>
</evidence>